<sequence>MNCVRLTVSKKSSLAVVAKKANKQTIWGQMALSGVKADQACIEVFSKQKLGTKNKKWITWVSYKISDNGKLIEVEYIVTKSGRRLAPKEEKLDDREEMAPRELWDMFRARLPANDCRYYTYDFSFINESGFQREKLCFITWAPDTADIKSKMLIASSKDSLKKALVGISQEVQVSDVDELENYEQFGNKLMHTK</sequence>
<evidence type="ECO:0000313" key="4">
    <source>
        <dbReference type="EMBL" id="KAK2162447.1"/>
    </source>
</evidence>
<dbReference type="Proteomes" id="UP001208570">
    <property type="component" value="Unassembled WGS sequence"/>
</dbReference>
<dbReference type="PANTHER" id="PTHR11913">
    <property type="entry name" value="COFILIN-RELATED"/>
    <property type="match status" value="1"/>
</dbReference>
<reference evidence="4" key="1">
    <citation type="journal article" date="2023" name="Mol. Biol. Evol.">
        <title>Third-Generation Sequencing Reveals the Adaptive Role of the Epigenome in Three Deep-Sea Polychaetes.</title>
        <authorList>
            <person name="Perez M."/>
            <person name="Aroh O."/>
            <person name="Sun Y."/>
            <person name="Lan Y."/>
            <person name="Juniper S.K."/>
            <person name="Young C.R."/>
            <person name="Angers B."/>
            <person name="Qian P.Y."/>
        </authorList>
    </citation>
    <scope>NUCLEOTIDE SEQUENCE</scope>
    <source>
        <strain evidence="4">P08H-3</strain>
    </source>
</reference>
<proteinExistence type="inferred from homology"/>
<feature type="domain" description="ADF-H" evidence="3">
    <location>
        <begin position="33"/>
        <end position="190"/>
    </location>
</feature>
<gene>
    <name evidence="4" type="ORF">LSH36_98g01053</name>
</gene>
<accession>A0AAD9K032</accession>
<evidence type="ECO:0000313" key="5">
    <source>
        <dbReference type="Proteomes" id="UP001208570"/>
    </source>
</evidence>
<dbReference type="SMART" id="SM00102">
    <property type="entry name" value="ADF"/>
    <property type="match status" value="1"/>
</dbReference>
<organism evidence="4 5">
    <name type="scientific">Paralvinella palmiformis</name>
    <dbReference type="NCBI Taxonomy" id="53620"/>
    <lineage>
        <taxon>Eukaryota</taxon>
        <taxon>Metazoa</taxon>
        <taxon>Spiralia</taxon>
        <taxon>Lophotrochozoa</taxon>
        <taxon>Annelida</taxon>
        <taxon>Polychaeta</taxon>
        <taxon>Sedentaria</taxon>
        <taxon>Canalipalpata</taxon>
        <taxon>Terebellida</taxon>
        <taxon>Terebelliformia</taxon>
        <taxon>Alvinellidae</taxon>
        <taxon>Paralvinella</taxon>
    </lineage>
</organism>
<comment type="caution">
    <text evidence="4">The sequence shown here is derived from an EMBL/GenBank/DDBJ whole genome shotgun (WGS) entry which is preliminary data.</text>
</comment>
<keyword evidence="2" id="KW-0009">Actin-binding</keyword>
<dbReference type="AlphaFoldDB" id="A0AAD9K032"/>
<keyword evidence="5" id="KW-1185">Reference proteome</keyword>
<dbReference type="GO" id="GO:0015629">
    <property type="term" value="C:actin cytoskeleton"/>
    <property type="evidence" value="ECO:0007669"/>
    <property type="project" value="InterPro"/>
</dbReference>
<dbReference type="InterPro" id="IPR029006">
    <property type="entry name" value="ADF-H/Gelsolin-like_dom_sf"/>
</dbReference>
<dbReference type="PROSITE" id="PS51263">
    <property type="entry name" value="ADF_H"/>
    <property type="match status" value="1"/>
</dbReference>
<dbReference type="Gene3D" id="3.40.20.10">
    <property type="entry name" value="Severin"/>
    <property type="match status" value="1"/>
</dbReference>
<evidence type="ECO:0000259" key="3">
    <source>
        <dbReference type="PROSITE" id="PS51263"/>
    </source>
</evidence>
<protein>
    <recommendedName>
        <fullName evidence="3">ADF-H domain-containing protein</fullName>
    </recommendedName>
</protein>
<dbReference type="GO" id="GO:0030042">
    <property type="term" value="P:actin filament depolymerization"/>
    <property type="evidence" value="ECO:0007669"/>
    <property type="project" value="InterPro"/>
</dbReference>
<dbReference type="SUPFAM" id="SSF55753">
    <property type="entry name" value="Actin depolymerizing proteins"/>
    <property type="match status" value="1"/>
</dbReference>
<dbReference type="CDD" id="cd11286">
    <property type="entry name" value="ADF_cofilin_like"/>
    <property type="match status" value="1"/>
</dbReference>
<name>A0AAD9K032_9ANNE</name>
<dbReference type="InterPro" id="IPR002108">
    <property type="entry name" value="ADF-H"/>
</dbReference>
<comment type="similarity">
    <text evidence="1">Belongs to the actin-binding proteins ADF family.</text>
</comment>
<evidence type="ECO:0000256" key="2">
    <source>
        <dbReference type="ARBA" id="ARBA00023203"/>
    </source>
</evidence>
<dbReference type="GO" id="GO:0003779">
    <property type="term" value="F:actin binding"/>
    <property type="evidence" value="ECO:0007669"/>
    <property type="project" value="UniProtKB-KW"/>
</dbReference>
<dbReference type="InterPro" id="IPR017904">
    <property type="entry name" value="ADF/Cofilin"/>
</dbReference>
<evidence type="ECO:0000256" key="1">
    <source>
        <dbReference type="ARBA" id="ARBA00006844"/>
    </source>
</evidence>
<dbReference type="EMBL" id="JAODUP010000098">
    <property type="protein sequence ID" value="KAK2162447.1"/>
    <property type="molecule type" value="Genomic_DNA"/>
</dbReference>
<dbReference type="Pfam" id="PF00241">
    <property type="entry name" value="Cofilin_ADF"/>
    <property type="match status" value="1"/>
</dbReference>